<gene>
    <name evidence="1" type="ORF">PTE30175_02081</name>
</gene>
<keyword evidence="2" id="KW-1185">Reference proteome</keyword>
<dbReference type="Proteomes" id="UP000414233">
    <property type="component" value="Unassembled WGS sequence"/>
</dbReference>
<keyword evidence="1" id="KW-0472">Membrane</keyword>
<dbReference type="AlphaFoldDB" id="A0A5E4UN15"/>
<dbReference type="GO" id="GO:0043683">
    <property type="term" value="P:type IV pilus assembly"/>
    <property type="evidence" value="ECO:0007669"/>
    <property type="project" value="InterPro"/>
</dbReference>
<evidence type="ECO:0000313" key="2">
    <source>
        <dbReference type="Proteomes" id="UP000414233"/>
    </source>
</evidence>
<dbReference type="Pfam" id="PF16074">
    <property type="entry name" value="PilW"/>
    <property type="match status" value="1"/>
</dbReference>
<proteinExistence type="predicted"/>
<dbReference type="InterPro" id="IPR032092">
    <property type="entry name" value="PilW"/>
</dbReference>
<accession>A0A5E4UN15</accession>
<sequence length="297" mass="31705">MTMRARLSAGFTLLESLLALAVGTLTMLAGVAFLGQVQRNYRVQVEWADLHQRAAFAMSMLQRAVRIAGYRNVDPATGAVIAPARDRWPALRVRGSCAGDADACRAAPRRSALLEVSHHGSGLAAGARSAEGLGDGSVLDCAGRRVPGPKGRADVSRSTFFVARADDGVPALFCRYADATGTYRAQALVEGVEAMHIRLGVAAVGRDDVALRWIPAAELSDNALPAVRRVAVALVLRGGGLRGRPASATQTLEIFDAAHGGVQRLQLRQARPYRLRAFFFVVTLRNRWAPDSGRTPA</sequence>
<organism evidence="1 2">
    <name type="scientific">Pandoraea terrae</name>
    <dbReference type="NCBI Taxonomy" id="1537710"/>
    <lineage>
        <taxon>Bacteria</taxon>
        <taxon>Pseudomonadati</taxon>
        <taxon>Pseudomonadota</taxon>
        <taxon>Betaproteobacteria</taxon>
        <taxon>Burkholderiales</taxon>
        <taxon>Burkholderiaceae</taxon>
        <taxon>Pandoraea</taxon>
    </lineage>
</organism>
<name>A0A5E4UN15_9BURK</name>
<reference evidence="1 2" key="1">
    <citation type="submission" date="2019-08" db="EMBL/GenBank/DDBJ databases">
        <authorList>
            <person name="Peeters C."/>
        </authorList>
    </citation>
    <scope>NUCLEOTIDE SEQUENCE [LARGE SCALE GENOMIC DNA]</scope>
    <source>
        <strain evidence="1 2">LMG 30175</strain>
    </source>
</reference>
<dbReference type="EMBL" id="CABPRZ010000007">
    <property type="protein sequence ID" value="VVE01428.1"/>
    <property type="molecule type" value="Genomic_DNA"/>
</dbReference>
<evidence type="ECO:0000313" key="1">
    <source>
        <dbReference type="EMBL" id="VVE01428.1"/>
    </source>
</evidence>
<keyword evidence="1" id="KW-0812">Transmembrane</keyword>
<protein>
    <submittedName>
        <fullName evidence="1">Transmembrane protein</fullName>
    </submittedName>
</protein>